<dbReference type="EC" id="5.4.99.61" evidence="6"/>
<comment type="similarity">
    <text evidence="2">Belongs to the CobH/CbiC family.</text>
</comment>
<evidence type="ECO:0000313" key="7">
    <source>
        <dbReference type="Proteomes" id="UP000030598"/>
    </source>
</evidence>
<dbReference type="Proteomes" id="UP000030598">
    <property type="component" value="Unassembled WGS sequence"/>
</dbReference>
<feature type="domain" description="Cobalamin biosynthesis precorrin-8X methylmutase CobH/CbiC" evidence="5">
    <location>
        <begin position="7"/>
        <end position="204"/>
    </location>
</feature>
<dbReference type="Pfam" id="PF02570">
    <property type="entry name" value="CbiC"/>
    <property type="match status" value="1"/>
</dbReference>
<comment type="pathway">
    <text evidence="1">Cofactor biosynthesis; adenosylcobalamin biosynthesis.</text>
</comment>
<accession>A0A0A1ZBP5</accession>
<dbReference type="Gene3D" id="3.40.50.10230">
    <property type="entry name" value="Cobalamin biosynthesis CobH/CbiC, precorrin-8X methylmutase"/>
    <property type="match status" value="1"/>
</dbReference>
<dbReference type="STRING" id="59925.EU91_1811"/>
<dbReference type="GO" id="GO:0016993">
    <property type="term" value="F:precorrin-8X methylmutase activity"/>
    <property type="evidence" value="ECO:0007669"/>
    <property type="project" value="UniProtKB-EC"/>
</dbReference>
<keyword evidence="3" id="KW-0169">Cobalamin biosynthesis</keyword>
<protein>
    <submittedName>
        <fullName evidence="6">Cobalt-precorrin-8x methylmutase</fullName>
        <ecNumber evidence="6">5.4.99.61</ecNumber>
    </submittedName>
</protein>
<evidence type="ECO:0000259" key="5">
    <source>
        <dbReference type="Pfam" id="PF02570"/>
    </source>
</evidence>
<evidence type="ECO:0000313" key="6">
    <source>
        <dbReference type="EMBL" id="KGF85708.1"/>
    </source>
</evidence>
<organism evidence="6 7">
    <name type="scientific">Prochlorococcus marinus str. GP2</name>
    <dbReference type="NCBI Taxonomy" id="59925"/>
    <lineage>
        <taxon>Bacteria</taxon>
        <taxon>Bacillati</taxon>
        <taxon>Cyanobacteriota</taxon>
        <taxon>Cyanophyceae</taxon>
        <taxon>Synechococcales</taxon>
        <taxon>Prochlorococcaceae</taxon>
        <taxon>Prochlorococcus</taxon>
    </lineage>
</organism>
<dbReference type="PANTHER" id="PTHR43588:SF1">
    <property type="entry name" value="COBALT-PRECORRIN-8 METHYLMUTASE"/>
    <property type="match status" value="1"/>
</dbReference>
<name>A0A0A1ZBP5_PROMR</name>
<evidence type="ECO:0000256" key="2">
    <source>
        <dbReference type="ARBA" id="ARBA00009774"/>
    </source>
</evidence>
<dbReference type="RefSeq" id="WP_032525153.1">
    <property type="nucleotide sequence ID" value="NZ_CP138934.1"/>
</dbReference>
<keyword evidence="4 6" id="KW-0413">Isomerase</keyword>
<evidence type="ECO:0000256" key="1">
    <source>
        <dbReference type="ARBA" id="ARBA00004953"/>
    </source>
</evidence>
<comment type="caution">
    <text evidence="6">The sequence shown here is derived from an EMBL/GenBank/DDBJ whole genome shotgun (WGS) entry which is preliminary data.</text>
</comment>
<gene>
    <name evidence="6" type="ORF">EU91_1811</name>
</gene>
<dbReference type="eggNOG" id="COG2082">
    <property type="taxonomic scope" value="Bacteria"/>
</dbReference>
<proteinExistence type="inferred from homology"/>
<dbReference type="UniPathway" id="UPA00148"/>
<dbReference type="SUPFAM" id="SSF63965">
    <property type="entry name" value="Precorrin-8X methylmutase CbiC/CobH"/>
    <property type="match status" value="1"/>
</dbReference>
<dbReference type="AlphaFoldDB" id="A0A0A1ZBP5"/>
<sequence length="207" mass="22416">MVIDHPIFLESIRFIRSHLVANDLNYLEKKVLERLVHTSGDFSVQNLVNFSEGACEKGLQALKNGAPILTDTDMAAAAIKTMAENTTRNKVFTARMWFGKNNHTNLTKTAYGLSEGWKELSAMNSGSKSPIVVIGSSPTALTYLIDILENAKDLPSLIIGMPVGFIGVEKSKNKLISTDLPRIVLNSTRGGAAMAAAAVNALLRETI</sequence>
<evidence type="ECO:0000256" key="3">
    <source>
        <dbReference type="ARBA" id="ARBA00022573"/>
    </source>
</evidence>
<dbReference type="GO" id="GO:0009236">
    <property type="term" value="P:cobalamin biosynthetic process"/>
    <property type="evidence" value="ECO:0007669"/>
    <property type="project" value="UniProtKB-UniPathway"/>
</dbReference>
<reference evidence="7" key="1">
    <citation type="journal article" date="2014" name="Sci. Data">
        <title>Genomes of diverse isolates of the marine cyanobacterium Prochlorococcus.</title>
        <authorList>
            <person name="Biller S."/>
            <person name="Berube P."/>
            <person name="Thompson J."/>
            <person name="Kelly L."/>
            <person name="Roggensack S."/>
            <person name="Awad L."/>
            <person name="Roache-Johnson K."/>
            <person name="Ding H."/>
            <person name="Giovannoni S.J."/>
            <person name="Moore L.R."/>
            <person name="Chisholm S.W."/>
        </authorList>
    </citation>
    <scope>NUCLEOTIDE SEQUENCE [LARGE SCALE GENOMIC DNA]</scope>
    <source>
        <strain evidence="7">GP2</strain>
    </source>
</reference>
<dbReference type="InterPro" id="IPR003722">
    <property type="entry name" value="Cbl_synth_CobH/CbiC"/>
</dbReference>
<dbReference type="InterPro" id="IPR036588">
    <property type="entry name" value="CobH/CbiC_sf"/>
</dbReference>
<dbReference type="PANTHER" id="PTHR43588">
    <property type="entry name" value="COBALT-PRECORRIN-8 METHYLMUTASE"/>
    <property type="match status" value="1"/>
</dbReference>
<evidence type="ECO:0000256" key="4">
    <source>
        <dbReference type="ARBA" id="ARBA00023235"/>
    </source>
</evidence>
<dbReference type="OrthoDB" id="9780708at2"/>
<dbReference type="EMBL" id="JNAH01000008">
    <property type="protein sequence ID" value="KGF85708.1"/>
    <property type="molecule type" value="Genomic_DNA"/>
</dbReference>